<dbReference type="Proteomes" id="UP000244890">
    <property type="component" value="Chromosome"/>
</dbReference>
<keyword evidence="4" id="KW-0238">DNA-binding</keyword>
<dbReference type="OrthoDB" id="5321019at2"/>
<dbReference type="NCBIfam" id="TIGR01766">
    <property type="entry name" value="IS200/IS605 family accessory protein TnpB-like domain"/>
    <property type="match status" value="1"/>
</dbReference>
<dbReference type="GO" id="GO:0003677">
    <property type="term" value="F:DNA binding"/>
    <property type="evidence" value="ECO:0007669"/>
    <property type="project" value="UniProtKB-KW"/>
</dbReference>
<evidence type="ECO:0000256" key="3">
    <source>
        <dbReference type="ARBA" id="ARBA00022578"/>
    </source>
</evidence>
<sequence>MSKNFIKTQRRLNRIYERSSDIKKDSYHKITHRLIQEFDLIVVENLQNKNITKRAKLKNVKAKSGLNKSILNTSFYQFTRMLEYKLKHNGKFFIKINSQYTSKTCSVCGYIKEKLTLKDRVYLCENCGNTLHRDINAANNILKRGLKSFGLGISLLDYKQKVLRVS</sequence>
<name>A0A2U8FCL7_9HELI</name>
<dbReference type="AlphaFoldDB" id="A0A2U8FCL7"/>
<feature type="domain" description="Probable transposase IS891/IS1136/IS1341" evidence="6">
    <location>
        <begin position="2"/>
        <end position="53"/>
    </location>
</feature>
<dbReference type="InterPro" id="IPR051399">
    <property type="entry name" value="RNA-guided_DNA_endo/Transpos"/>
</dbReference>
<evidence type="ECO:0000313" key="9">
    <source>
        <dbReference type="Proteomes" id="UP000244890"/>
    </source>
</evidence>
<dbReference type="Pfam" id="PF07282">
    <property type="entry name" value="Cas12f1-like_TNB"/>
    <property type="match status" value="1"/>
</dbReference>
<reference evidence="8 9" key="1">
    <citation type="submission" date="2017-06" db="EMBL/GenBank/DDBJ databases">
        <title>Complete genome of Helicobacter apodemus.</title>
        <authorList>
            <person name="Cho S."/>
        </authorList>
    </citation>
    <scope>NUCLEOTIDE SEQUENCE [LARGE SCALE GENOMIC DNA]</scope>
    <source>
        <strain evidence="9">SNUVETPUB-15-01</strain>
    </source>
</reference>
<dbReference type="KEGG" id="had:CDV25_03360"/>
<evidence type="ECO:0000256" key="4">
    <source>
        <dbReference type="ARBA" id="ARBA00023125"/>
    </source>
</evidence>
<gene>
    <name evidence="8" type="ORF">CDV25_03360</name>
</gene>
<keyword evidence="5" id="KW-0233">DNA recombination</keyword>
<keyword evidence="3" id="KW-0815">Transposition</keyword>
<feature type="domain" description="Cas12f1-like TNB" evidence="7">
    <location>
        <begin position="75"/>
        <end position="141"/>
    </location>
</feature>
<evidence type="ECO:0000313" key="8">
    <source>
        <dbReference type="EMBL" id="AWI33904.1"/>
    </source>
</evidence>
<dbReference type="NCBIfam" id="NF040570">
    <property type="entry name" value="guided_TnpB"/>
    <property type="match status" value="1"/>
</dbReference>
<evidence type="ECO:0000256" key="5">
    <source>
        <dbReference type="ARBA" id="ARBA00023172"/>
    </source>
</evidence>
<evidence type="ECO:0000256" key="1">
    <source>
        <dbReference type="ARBA" id="ARBA00008761"/>
    </source>
</evidence>
<comment type="similarity">
    <text evidence="2">In the N-terminal section; belongs to the transposase 2 family.</text>
</comment>
<dbReference type="Pfam" id="PF01385">
    <property type="entry name" value="OrfB_IS605"/>
    <property type="match status" value="1"/>
</dbReference>
<protein>
    <submittedName>
        <fullName evidence="8">Transposase</fullName>
    </submittedName>
</protein>
<dbReference type="EMBL" id="CP021886">
    <property type="protein sequence ID" value="AWI33904.1"/>
    <property type="molecule type" value="Genomic_DNA"/>
</dbReference>
<organism evidence="8 9">
    <name type="scientific">Helicobacter apodemus</name>
    <dbReference type="NCBI Taxonomy" id="135569"/>
    <lineage>
        <taxon>Bacteria</taxon>
        <taxon>Pseudomonadati</taxon>
        <taxon>Campylobacterota</taxon>
        <taxon>Epsilonproteobacteria</taxon>
        <taxon>Campylobacterales</taxon>
        <taxon>Helicobacteraceae</taxon>
        <taxon>Helicobacter</taxon>
    </lineage>
</organism>
<dbReference type="InterPro" id="IPR010095">
    <property type="entry name" value="Cas12f1-like_TNB"/>
</dbReference>
<dbReference type="GO" id="GO:0006310">
    <property type="term" value="P:DNA recombination"/>
    <property type="evidence" value="ECO:0007669"/>
    <property type="project" value="UniProtKB-KW"/>
</dbReference>
<dbReference type="PANTHER" id="PTHR30405">
    <property type="entry name" value="TRANSPOSASE"/>
    <property type="match status" value="1"/>
</dbReference>
<evidence type="ECO:0000259" key="7">
    <source>
        <dbReference type="Pfam" id="PF07282"/>
    </source>
</evidence>
<comment type="similarity">
    <text evidence="1">In the C-terminal section; belongs to the transposase 35 family.</text>
</comment>
<proteinExistence type="inferred from homology"/>
<evidence type="ECO:0000256" key="2">
    <source>
        <dbReference type="ARBA" id="ARBA00011044"/>
    </source>
</evidence>
<accession>A0A2U8FCL7</accession>
<evidence type="ECO:0000259" key="6">
    <source>
        <dbReference type="Pfam" id="PF01385"/>
    </source>
</evidence>
<dbReference type="GO" id="GO:0032196">
    <property type="term" value="P:transposition"/>
    <property type="evidence" value="ECO:0007669"/>
    <property type="project" value="UniProtKB-KW"/>
</dbReference>
<dbReference type="PANTHER" id="PTHR30405:SF11">
    <property type="entry name" value="RNA-GUIDED DNA ENDONUCLEASE RV2885C-RELATED"/>
    <property type="match status" value="1"/>
</dbReference>
<dbReference type="InterPro" id="IPR001959">
    <property type="entry name" value="Transposase"/>
</dbReference>